<comment type="subcellular location">
    <subcellularLocation>
        <location evidence="1">Secreted</location>
        <location evidence="1">Cell wall</location>
    </subcellularLocation>
</comment>
<dbReference type="GO" id="GO:0004650">
    <property type="term" value="F:polygalacturonase activity"/>
    <property type="evidence" value="ECO:0007669"/>
    <property type="project" value="UniProtKB-EC"/>
</dbReference>
<feature type="active site" evidence="12">
    <location>
        <position position="258"/>
    </location>
</feature>
<keyword evidence="8 13" id="KW-0378">Hydrolase</keyword>
<evidence type="ECO:0000256" key="6">
    <source>
        <dbReference type="ARBA" id="ARBA00022729"/>
    </source>
</evidence>
<dbReference type="Proteomes" id="UP001372338">
    <property type="component" value="Unassembled WGS sequence"/>
</dbReference>
<keyword evidence="9 13" id="KW-0326">Glycosidase</keyword>
<comment type="catalytic activity">
    <reaction evidence="11">
        <text>(1,4-alpha-D-galacturonosyl)n+m + H2O = (1,4-alpha-D-galacturonosyl)n + (1,4-alpha-D-galacturonosyl)m.</text>
        <dbReference type="EC" id="3.2.1.15"/>
    </reaction>
</comment>
<protein>
    <recommendedName>
        <fullName evidence="3">endo-polygalacturonase</fullName>
        <ecNumber evidence="3">3.2.1.15</ecNumber>
    </recommendedName>
</protein>
<dbReference type="Pfam" id="PF00295">
    <property type="entry name" value="Glyco_hydro_28"/>
    <property type="match status" value="1"/>
</dbReference>
<evidence type="ECO:0000256" key="10">
    <source>
        <dbReference type="ARBA" id="ARBA00023316"/>
    </source>
</evidence>
<comment type="similarity">
    <text evidence="2 13">Belongs to the glycosyl hydrolase 28 family.</text>
</comment>
<accession>A0AAN9HZJ6</accession>
<dbReference type="InterPro" id="IPR011050">
    <property type="entry name" value="Pectin_lyase_fold/virulence"/>
</dbReference>
<organism evidence="14 15">
    <name type="scientific">Crotalaria pallida</name>
    <name type="common">Smooth rattlebox</name>
    <name type="synonym">Crotalaria striata</name>
    <dbReference type="NCBI Taxonomy" id="3830"/>
    <lineage>
        <taxon>Eukaryota</taxon>
        <taxon>Viridiplantae</taxon>
        <taxon>Streptophyta</taxon>
        <taxon>Embryophyta</taxon>
        <taxon>Tracheophyta</taxon>
        <taxon>Spermatophyta</taxon>
        <taxon>Magnoliopsida</taxon>
        <taxon>eudicotyledons</taxon>
        <taxon>Gunneridae</taxon>
        <taxon>Pentapetalae</taxon>
        <taxon>rosids</taxon>
        <taxon>fabids</taxon>
        <taxon>Fabales</taxon>
        <taxon>Fabaceae</taxon>
        <taxon>Papilionoideae</taxon>
        <taxon>50 kb inversion clade</taxon>
        <taxon>genistoids sensu lato</taxon>
        <taxon>core genistoids</taxon>
        <taxon>Crotalarieae</taxon>
        <taxon>Crotalaria</taxon>
    </lineage>
</organism>
<dbReference type="Gene3D" id="2.160.20.10">
    <property type="entry name" value="Single-stranded right-handed beta-helix, Pectin lyase-like"/>
    <property type="match status" value="1"/>
</dbReference>
<proteinExistence type="inferred from homology"/>
<dbReference type="PROSITE" id="PS00502">
    <property type="entry name" value="POLYGALACTURONASE"/>
    <property type="match status" value="1"/>
</dbReference>
<evidence type="ECO:0000256" key="11">
    <source>
        <dbReference type="ARBA" id="ARBA00034074"/>
    </source>
</evidence>
<dbReference type="GO" id="GO:0071555">
    <property type="term" value="P:cell wall organization"/>
    <property type="evidence" value="ECO:0007669"/>
    <property type="project" value="UniProtKB-KW"/>
</dbReference>
<dbReference type="GO" id="GO:0005975">
    <property type="term" value="P:carbohydrate metabolic process"/>
    <property type="evidence" value="ECO:0007669"/>
    <property type="project" value="InterPro"/>
</dbReference>
<evidence type="ECO:0000313" key="14">
    <source>
        <dbReference type="EMBL" id="KAK7261923.1"/>
    </source>
</evidence>
<evidence type="ECO:0000256" key="7">
    <source>
        <dbReference type="ARBA" id="ARBA00022737"/>
    </source>
</evidence>
<evidence type="ECO:0000256" key="8">
    <source>
        <dbReference type="ARBA" id="ARBA00022801"/>
    </source>
</evidence>
<dbReference type="InterPro" id="IPR006626">
    <property type="entry name" value="PbH1"/>
</dbReference>
<keyword evidence="7" id="KW-0677">Repeat</keyword>
<dbReference type="AlphaFoldDB" id="A0AAN9HZJ6"/>
<reference evidence="14 15" key="1">
    <citation type="submission" date="2024-01" db="EMBL/GenBank/DDBJ databases">
        <title>The genomes of 5 underutilized Papilionoideae crops provide insights into root nodulation and disease resistanc.</title>
        <authorList>
            <person name="Yuan L."/>
        </authorList>
    </citation>
    <scope>NUCLEOTIDE SEQUENCE [LARGE SCALE GENOMIC DNA]</scope>
    <source>
        <strain evidence="14">ZHUSHIDOU_FW_LH</strain>
        <tissue evidence="14">Leaf</tissue>
    </source>
</reference>
<dbReference type="InterPro" id="IPR000743">
    <property type="entry name" value="Glyco_hydro_28"/>
</dbReference>
<keyword evidence="4" id="KW-0134">Cell wall</keyword>
<dbReference type="InterPro" id="IPR012334">
    <property type="entry name" value="Pectin_lyas_fold"/>
</dbReference>
<comment type="caution">
    <text evidence="14">The sequence shown here is derived from an EMBL/GenBank/DDBJ whole genome shotgun (WGS) entry which is preliminary data.</text>
</comment>
<evidence type="ECO:0000256" key="4">
    <source>
        <dbReference type="ARBA" id="ARBA00022512"/>
    </source>
</evidence>
<sequence>MWIKSSTIFDIMKFLFTILVILSVATPGLSITTKTFNVLNYGAIGDGITNDSPAFQKAFKDVCQSKSDISRLDVPAGRTYLLTPITFSGPCKSTYTYIQLLGNIVAPKTKSGYSGYHTNTWLGFSNLNGLIIKGKGTIDGRGSTWWQQPCLGNVAPGTKCRPPTALTLHRCSRFQIKGLTHINPARSHITLTNCKYGIISNLRLIAPGTSPNTDGIDISGSKGIRVLNSFIATGDDCIAISSGSSKVTITGITCGPGHGISIGSLGTAGKVDTVEDVQVRNCTITDTLTGVRIKTWQGGAGYARRISFEDIRFVRANNPIIIDQFYCPHRDDCQTKAQAVKVSDVTFKGISGTSLMDKAINLNCDPNIGCSNIVLDNIDITSAVPGMQVFSYCNNAHGRVFNTKPAVNCLLK</sequence>
<gene>
    <name evidence="14" type="ORF">RIF29_28247</name>
</gene>
<dbReference type="FunFam" id="2.160.20.10:FF:000032">
    <property type="entry name" value="Pectin lyase-like superfamily protein"/>
    <property type="match status" value="1"/>
</dbReference>
<evidence type="ECO:0000256" key="3">
    <source>
        <dbReference type="ARBA" id="ARBA00012736"/>
    </source>
</evidence>
<keyword evidence="6" id="KW-0732">Signal</keyword>
<keyword evidence="15" id="KW-1185">Reference proteome</keyword>
<keyword evidence="10" id="KW-0961">Cell wall biogenesis/degradation</keyword>
<dbReference type="PANTHER" id="PTHR31375">
    <property type="match status" value="1"/>
</dbReference>
<evidence type="ECO:0000256" key="2">
    <source>
        <dbReference type="ARBA" id="ARBA00008834"/>
    </source>
</evidence>
<evidence type="ECO:0000256" key="5">
    <source>
        <dbReference type="ARBA" id="ARBA00022525"/>
    </source>
</evidence>
<keyword evidence="5" id="KW-0964">Secreted</keyword>
<evidence type="ECO:0000256" key="13">
    <source>
        <dbReference type="RuleBase" id="RU361169"/>
    </source>
</evidence>
<evidence type="ECO:0000256" key="9">
    <source>
        <dbReference type="ARBA" id="ARBA00023295"/>
    </source>
</evidence>
<evidence type="ECO:0000256" key="1">
    <source>
        <dbReference type="ARBA" id="ARBA00004191"/>
    </source>
</evidence>
<dbReference type="EMBL" id="JAYWIO010000005">
    <property type="protein sequence ID" value="KAK7261923.1"/>
    <property type="molecule type" value="Genomic_DNA"/>
</dbReference>
<name>A0AAN9HZJ6_CROPI</name>
<evidence type="ECO:0000256" key="12">
    <source>
        <dbReference type="PROSITE-ProRule" id="PRU10052"/>
    </source>
</evidence>
<dbReference type="SMART" id="SM00710">
    <property type="entry name" value="PbH1"/>
    <property type="match status" value="6"/>
</dbReference>
<evidence type="ECO:0000313" key="15">
    <source>
        <dbReference type="Proteomes" id="UP001372338"/>
    </source>
</evidence>
<dbReference type="SUPFAM" id="SSF51126">
    <property type="entry name" value="Pectin lyase-like"/>
    <property type="match status" value="1"/>
</dbReference>
<dbReference type="EC" id="3.2.1.15" evidence="3"/>